<organism evidence="2 3">
    <name type="scientific">Candidatus Pullichristensenella excrementigallinarum</name>
    <dbReference type="NCBI Taxonomy" id="2840907"/>
    <lineage>
        <taxon>Bacteria</taxon>
        <taxon>Bacillati</taxon>
        <taxon>Bacillota</taxon>
        <taxon>Clostridia</taxon>
        <taxon>Candidatus Pullichristensenella</taxon>
    </lineage>
</organism>
<reference evidence="2" key="2">
    <citation type="journal article" date="2021" name="PeerJ">
        <title>Extensive microbial diversity within the chicken gut microbiome revealed by metagenomics and culture.</title>
        <authorList>
            <person name="Gilroy R."/>
            <person name="Ravi A."/>
            <person name="Getino M."/>
            <person name="Pursley I."/>
            <person name="Horton D.L."/>
            <person name="Alikhan N.F."/>
            <person name="Baker D."/>
            <person name="Gharbi K."/>
            <person name="Hall N."/>
            <person name="Watson M."/>
            <person name="Adriaenssens E.M."/>
            <person name="Foster-Nyarko E."/>
            <person name="Jarju S."/>
            <person name="Secka A."/>
            <person name="Antonio M."/>
            <person name="Oren A."/>
            <person name="Chaudhuri R.R."/>
            <person name="La Ragione R."/>
            <person name="Hildebrand F."/>
            <person name="Pallen M.J."/>
        </authorList>
    </citation>
    <scope>NUCLEOTIDE SEQUENCE</scope>
    <source>
        <strain evidence="2">ChiHcec3-11533</strain>
    </source>
</reference>
<reference evidence="2" key="1">
    <citation type="submission" date="2020-10" db="EMBL/GenBank/DDBJ databases">
        <authorList>
            <person name="Gilroy R."/>
        </authorList>
    </citation>
    <scope>NUCLEOTIDE SEQUENCE</scope>
    <source>
        <strain evidence="2">ChiHcec3-11533</strain>
    </source>
</reference>
<dbReference type="Proteomes" id="UP000824072">
    <property type="component" value="Unassembled WGS sequence"/>
</dbReference>
<sequence>MDVRSRLTILFDPPFWIGLYAREEAGQYEVCKIPFGAEPSDAEVYEFLLRHRYALRFSPRLEGDPTVERSLHPKRLQRKIRAELQNKGIGTKAQQALQLQREQSKRAKKIRTREQREAEIQRRFTLRREKKKARHRGR</sequence>
<evidence type="ECO:0000313" key="2">
    <source>
        <dbReference type="EMBL" id="HIU34983.1"/>
    </source>
</evidence>
<proteinExistence type="predicted"/>
<dbReference type="AlphaFoldDB" id="A0A9D1IDE6"/>
<feature type="compositionally biased region" description="Basic residues" evidence="1">
    <location>
        <begin position="124"/>
        <end position="138"/>
    </location>
</feature>
<evidence type="ECO:0000313" key="3">
    <source>
        <dbReference type="Proteomes" id="UP000824072"/>
    </source>
</evidence>
<protein>
    <submittedName>
        <fullName evidence="2">YjdF family protein</fullName>
    </submittedName>
</protein>
<feature type="compositionally biased region" description="Polar residues" evidence="1">
    <location>
        <begin position="92"/>
        <end position="101"/>
    </location>
</feature>
<accession>A0A9D1IDE6</accession>
<comment type="caution">
    <text evidence="2">The sequence shown here is derived from an EMBL/GenBank/DDBJ whole genome shotgun (WGS) entry which is preliminary data.</text>
</comment>
<evidence type="ECO:0000256" key="1">
    <source>
        <dbReference type="SAM" id="MobiDB-lite"/>
    </source>
</evidence>
<feature type="region of interest" description="Disordered" evidence="1">
    <location>
        <begin position="90"/>
        <end position="138"/>
    </location>
</feature>
<dbReference type="Pfam" id="PF11208">
    <property type="entry name" value="DUF2992"/>
    <property type="match status" value="1"/>
</dbReference>
<dbReference type="PIRSF" id="PIRSF021328">
    <property type="entry name" value="UCP021328"/>
    <property type="match status" value="1"/>
</dbReference>
<gene>
    <name evidence="2" type="ORF">IAB02_10505</name>
</gene>
<dbReference type="EMBL" id="DVMU01000225">
    <property type="protein sequence ID" value="HIU34983.1"/>
    <property type="molecule type" value="Genomic_DNA"/>
</dbReference>
<feature type="compositionally biased region" description="Basic and acidic residues" evidence="1">
    <location>
        <begin position="112"/>
        <end position="122"/>
    </location>
</feature>
<name>A0A9D1IDE6_9FIRM</name>
<dbReference type="InterPro" id="IPR016787">
    <property type="entry name" value="UCP021328"/>
</dbReference>